<protein>
    <submittedName>
        <fullName evidence="1">Uncharacterized protein</fullName>
    </submittedName>
</protein>
<name>A0A8T3B6G7_DENNO</name>
<organism evidence="1 2">
    <name type="scientific">Dendrobium nobile</name>
    <name type="common">Orchid</name>
    <dbReference type="NCBI Taxonomy" id="94219"/>
    <lineage>
        <taxon>Eukaryota</taxon>
        <taxon>Viridiplantae</taxon>
        <taxon>Streptophyta</taxon>
        <taxon>Embryophyta</taxon>
        <taxon>Tracheophyta</taxon>
        <taxon>Spermatophyta</taxon>
        <taxon>Magnoliopsida</taxon>
        <taxon>Liliopsida</taxon>
        <taxon>Asparagales</taxon>
        <taxon>Orchidaceae</taxon>
        <taxon>Epidendroideae</taxon>
        <taxon>Malaxideae</taxon>
        <taxon>Dendrobiinae</taxon>
        <taxon>Dendrobium</taxon>
    </lineage>
</organism>
<evidence type="ECO:0000313" key="1">
    <source>
        <dbReference type="EMBL" id="KAI0502135.1"/>
    </source>
</evidence>
<evidence type="ECO:0000313" key="2">
    <source>
        <dbReference type="Proteomes" id="UP000829196"/>
    </source>
</evidence>
<dbReference type="AlphaFoldDB" id="A0A8T3B6G7"/>
<reference evidence="1" key="1">
    <citation type="journal article" date="2022" name="Front. Genet.">
        <title>Chromosome-Scale Assembly of the Dendrobium nobile Genome Provides Insights Into the Molecular Mechanism of the Biosynthesis of the Medicinal Active Ingredient of Dendrobium.</title>
        <authorList>
            <person name="Xu Q."/>
            <person name="Niu S.-C."/>
            <person name="Li K.-L."/>
            <person name="Zheng P.-J."/>
            <person name="Zhang X.-J."/>
            <person name="Jia Y."/>
            <person name="Liu Y."/>
            <person name="Niu Y.-X."/>
            <person name="Yu L.-H."/>
            <person name="Chen D.-F."/>
            <person name="Zhang G.-Q."/>
        </authorList>
    </citation>
    <scope>NUCLEOTIDE SEQUENCE</scope>
    <source>
        <tissue evidence="1">Leaf</tissue>
    </source>
</reference>
<accession>A0A8T3B6G7</accession>
<proteinExistence type="predicted"/>
<keyword evidence="2" id="KW-1185">Reference proteome</keyword>
<gene>
    <name evidence="1" type="ORF">KFK09_017082</name>
</gene>
<dbReference type="Proteomes" id="UP000829196">
    <property type="component" value="Unassembled WGS sequence"/>
</dbReference>
<dbReference type="EMBL" id="JAGYWB010000012">
    <property type="protein sequence ID" value="KAI0502135.1"/>
    <property type="molecule type" value="Genomic_DNA"/>
</dbReference>
<comment type="caution">
    <text evidence="1">The sequence shown here is derived from an EMBL/GenBank/DDBJ whole genome shotgun (WGS) entry which is preliminary data.</text>
</comment>
<sequence>MLHTFTKNFYSISLLDSNLHGCYAYPILPVLNRSLLCSLHYTENSTQPSLCRSLHYVATFTMPPFANHCAEPSIIV</sequence>